<keyword evidence="3" id="KW-1185">Reference proteome</keyword>
<evidence type="ECO:0000259" key="1">
    <source>
        <dbReference type="Pfam" id="PF12937"/>
    </source>
</evidence>
<proteinExistence type="predicted"/>
<dbReference type="Gene3D" id="1.20.1280.50">
    <property type="match status" value="1"/>
</dbReference>
<accession>D8PX88</accession>
<feature type="domain" description="F-box" evidence="1">
    <location>
        <begin position="40"/>
        <end position="94"/>
    </location>
</feature>
<dbReference type="InterPro" id="IPR032675">
    <property type="entry name" value="LRR_dom_sf"/>
</dbReference>
<dbReference type="EMBL" id="GL377304">
    <property type="protein sequence ID" value="EFI99036.1"/>
    <property type="molecule type" value="Genomic_DNA"/>
</dbReference>
<protein>
    <recommendedName>
        <fullName evidence="1">F-box domain-containing protein</fullName>
    </recommendedName>
</protein>
<evidence type="ECO:0000313" key="2">
    <source>
        <dbReference type="EMBL" id="EFI99036.1"/>
    </source>
</evidence>
<dbReference type="InParanoid" id="D8PX88"/>
<evidence type="ECO:0000313" key="3">
    <source>
        <dbReference type="Proteomes" id="UP000007431"/>
    </source>
</evidence>
<feature type="non-terminal residue" evidence="2">
    <location>
        <position position="506"/>
    </location>
</feature>
<dbReference type="AlphaFoldDB" id="D8PX88"/>
<dbReference type="HOGENOM" id="CLU_018544_13_0_1"/>
<dbReference type="VEuPathDB" id="FungiDB:SCHCODRAFT_02569893"/>
<dbReference type="GeneID" id="9585656"/>
<dbReference type="Gene3D" id="3.80.10.10">
    <property type="entry name" value="Ribonuclease Inhibitor"/>
    <property type="match status" value="1"/>
</dbReference>
<reference evidence="2 3" key="1">
    <citation type="journal article" date="2010" name="Nat. Biotechnol.">
        <title>Genome sequence of the model mushroom Schizophyllum commune.</title>
        <authorList>
            <person name="Ohm R.A."/>
            <person name="de Jong J.F."/>
            <person name="Lugones L.G."/>
            <person name="Aerts A."/>
            <person name="Kothe E."/>
            <person name="Stajich J.E."/>
            <person name="de Vries R.P."/>
            <person name="Record E."/>
            <person name="Levasseur A."/>
            <person name="Baker S.E."/>
            <person name="Bartholomew K.A."/>
            <person name="Coutinho P.M."/>
            <person name="Erdmann S."/>
            <person name="Fowler T.J."/>
            <person name="Gathman A.C."/>
            <person name="Lombard V."/>
            <person name="Henrissat B."/>
            <person name="Knabe N."/>
            <person name="Kuees U."/>
            <person name="Lilly W.W."/>
            <person name="Lindquist E."/>
            <person name="Lucas S."/>
            <person name="Magnuson J.K."/>
            <person name="Piumi F."/>
            <person name="Raudaskoski M."/>
            <person name="Salamov A."/>
            <person name="Schmutz J."/>
            <person name="Schwarze F.W.M.R."/>
            <person name="vanKuyk P.A."/>
            <person name="Horton J.S."/>
            <person name="Grigoriev I.V."/>
            <person name="Woesten H.A.B."/>
        </authorList>
    </citation>
    <scope>NUCLEOTIDE SEQUENCE [LARGE SCALE GENOMIC DNA]</scope>
    <source>
        <strain evidence="3">H4-8 / FGSC 9210</strain>
    </source>
</reference>
<dbReference type="SUPFAM" id="SSF52047">
    <property type="entry name" value="RNI-like"/>
    <property type="match status" value="1"/>
</dbReference>
<dbReference type="InterPro" id="IPR001810">
    <property type="entry name" value="F-box_dom"/>
</dbReference>
<dbReference type="Pfam" id="PF12937">
    <property type="entry name" value="F-box-like"/>
    <property type="match status" value="1"/>
</dbReference>
<dbReference type="OrthoDB" id="3266451at2759"/>
<organism evidence="3">
    <name type="scientific">Schizophyllum commune (strain H4-8 / FGSC 9210)</name>
    <name type="common">Split gill fungus</name>
    <dbReference type="NCBI Taxonomy" id="578458"/>
    <lineage>
        <taxon>Eukaryota</taxon>
        <taxon>Fungi</taxon>
        <taxon>Dikarya</taxon>
        <taxon>Basidiomycota</taxon>
        <taxon>Agaricomycotina</taxon>
        <taxon>Agaricomycetes</taxon>
        <taxon>Agaricomycetidae</taxon>
        <taxon>Agaricales</taxon>
        <taxon>Schizophyllaceae</taxon>
        <taxon>Schizophyllum</taxon>
    </lineage>
</organism>
<dbReference type="KEGG" id="scm:SCHCO_02569893"/>
<sequence length="506" mass="57145">MEASGEGPAQNHIQTRDVIEAQAHGAEKAGFVGHPASSMQHLPTELWSNIYYFALPDSWNSALLGRRRIRYAQVCRTWRAIAFSTPRLWNKIRLHCRIDFTLAMAEVDRTGNTPLDVDVLTVFADSPGYEDVWAVWTCLCSLSHRWASADITLGMMQAAWDILSGRDFPLLRSIYLSPSSKDVDEFDDPLRHFVHAPNVSELDVRLTFVTALALALPLPWALECLHFHSYDYTIRPNHISPDVAWGITVACKDTLQSASFEFARTLSPPLLSAPAACFPALQDLDLSDEGSCFILLIEAPNLVELSMKGGDGEDGGRNSELQMLSRLSTLLDRSGDCSQLQYLTLISVDLERGDLISCLRRVPSLVNLEIVSFFYEESNLAVVRALIRDPAEPSSMALLPCLTALTICHNDWRKEYPVRQLFCAAVRSRMLPTTYEGRELACLEACHTHYEHSCSCRDTDGEDDDYDMTLERIKNEFDLKNYDTEKGLETRFYWVGERFVRFLNVL</sequence>
<gene>
    <name evidence="2" type="ORF">SCHCODRAFT_107095</name>
</gene>
<dbReference type="Proteomes" id="UP000007431">
    <property type="component" value="Unassembled WGS sequence"/>
</dbReference>
<name>D8PX88_SCHCM</name>